<dbReference type="STRING" id="1230338.MOMA_01755"/>
<evidence type="ECO:0000256" key="1">
    <source>
        <dbReference type="ARBA" id="ARBA00022737"/>
    </source>
</evidence>
<protein>
    <submittedName>
        <fullName evidence="3">Uncharacterized protein</fullName>
    </submittedName>
</protein>
<sequence length="660" mass="74976">MADFLLHSDVVFFAKMPVKNSVLVTKKAPVKKPIKQQPVQQLSQTKQSKQALRTIGRLSVVVMLCVSMPFVALNKSFAENIIYQKHLDNQLVLTIYQRLQESDFSKFPQKSFVKKTKPTSMLDALLSQYKPTQASNQPSLLAVIMAEFSANRQDVSTALQLYKHESQKEISAPVFERALSLSLEHELAPVSLRFANRWQQVNPEHIPALFYVTHLALKAHKYELAGEKLNQILKHDPNADLSQILVGIYPTDTTDQAQLLNILQNLDTKNNPSLLVMKAGLLLQFNQSSQALSEIDKALAKQPKNPAFLILKADILQAIPSMNDTPKVDNVNKFITKARKTLPDNKSLFLYQTRYLIKQGKNDVAWQLLNDKKNVLFLADDEIKLLAGLVGVDSERYQEADNLLLALTQSLGYKDRAYYYLGVSAERQLNFGRAIEFYGRVMQPDLVLTARKRQVDLLVSERRYDDASASMQRLREQFDEFIPQSYIMQATVLKQANKLPQAIALLNEAQRQLPDNMDILFAKVLLMPYSTADEQAKRLDVLQTLRRLDPNNVEYRLEYAQTLVNLKQNPTEVENLITPLVNDTQVGLKVRQILAQQALHQADNARIVVLLSDNFDIIPDVISGLLLQQAYTNLGNTNEALRIENVLKTELHYPPMPQNY</sequence>
<dbReference type="InterPro" id="IPR011990">
    <property type="entry name" value="TPR-like_helical_dom_sf"/>
</dbReference>
<dbReference type="Proteomes" id="UP000023795">
    <property type="component" value="Unassembled WGS sequence"/>
</dbReference>
<evidence type="ECO:0000313" key="4">
    <source>
        <dbReference type="Proteomes" id="UP000023795"/>
    </source>
</evidence>
<dbReference type="PANTHER" id="PTHR44943:SF8">
    <property type="entry name" value="TPR REPEAT-CONTAINING PROTEIN MJ0263"/>
    <property type="match status" value="1"/>
</dbReference>
<dbReference type="Pfam" id="PF13432">
    <property type="entry name" value="TPR_16"/>
    <property type="match status" value="1"/>
</dbReference>
<proteinExistence type="predicted"/>
<dbReference type="PATRIC" id="fig|1230338.3.peg.387"/>
<dbReference type="RefSeq" id="WP_009766912.1">
    <property type="nucleotide sequence ID" value="NZ_ANIN01000001.1"/>
</dbReference>
<dbReference type="PANTHER" id="PTHR44943">
    <property type="entry name" value="CELLULOSE SYNTHASE OPERON PROTEIN C"/>
    <property type="match status" value="1"/>
</dbReference>
<dbReference type="SUPFAM" id="SSF48452">
    <property type="entry name" value="TPR-like"/>
    <property type="match status" value="2"/>
</dbReference>
<dbReference type="EMBL" id="ANIN01000001">
    <property type="protein sequence ID" value="ELA09092.1"/>
    <property type="molecule type" value="Genomic_DNA"/>
</dbReference>
<keyword evidence="4" id="KW-1185">Reference proteome</keyword>
<gene>
    <name evidence="3" type="ORF">MOMA_01755</name>
</gene>
<dbReference type="AlphaFoldDB" id="L2F7U5"/>
<accession>L2F7U5</accession>
<reference evidence="3 4" key="1">
    <citation type="journal article" date="2013" name="Genome Announc.">
        <title>Genome Sequence of Moraxella macacae 0408225, a Novel Bacterial Species Isolated from a Cynomolgus Macaque with Epistaxis.</title>
        <authorList>
            <person name="Ladner J.T."/>
            <person name="Whitehouse C.A."/>
            <person name="Koroleva G.I."/>
            <person name="Palacios G.F."/>
        </authorList>
    </citation>
    <scope>NUCLEOTIDE SEQUENCE [LARGE SCALE GENOMIC DNA]</scope>
    <source>
        <strain evidence="3 4">0408225</strain>
    </source>
</reference>
<dbReference type="InterPro" id="IPR019734">
    <property type="entry name" value="TPR_rpt"/>
</dbReference>
<comment type="caution">
    <text evidence="3">The sequence shown here is derived from an EMBL/GenBank/DDBJ whole genome shotgun (WGS) entry which is preliminary data.</text>
</comment>
<keyword evidence="2" id="KW-0802">TPR repeat</keyword>
<name>L2F7U5_9GAMM</name>
<dbReference type="SMART" id="SM00028">
    <property type="entry name" value="TPR"/>
    <property type="match status" value="3"/>
</dbReference>
<keyword evidence="1" id="KW-0677">Repeat</keyword>
<evidence type="ECO:0000256" key="2">
    <source>
        <dbReference type="ARBA" id="ARBA00022803"/>
    </source>
</evidence>
<organism evidence="3 4">
    <name type="scientific">Moraxella macacae 0408225</name>
    <dbReference type="NCBI Taxonomy" id="1230338"/>
    <lineage>
        <taxon>Bacteria</taxon>
        <taxon>Pseudomonadati</taxon>
        <taxon>Pseudomonadota</taxon>
        <taxon>Gammaproteobacteria</taxon>
        <taxon>Moraxellales</taxon>
        <taxon>Moraxellaceae</taxon>
        <taxon>Moraxella</taxon>
    </lineage>
</organism>
<evidence type="ECO:0000313" key="3">
    <source>
        <dbReference type="EMBL" id="ELA09092.1"/>
    </source>
</evidence>
<dbReference type="eggNOG" id="COG0457">
    <property type="taxonomic scope" value="Bacteria"/>
</dbReference>
<dbReference type="Gene3D" id="1.25.40.10">
    <property type="entry name" value="Tetratricopeptide repeat domain"/>
    <property type="match status" value="2"/>
</dbReference>
<dbReference type="InterPro" id="IPR051685">
    <property type="entry name" value="Ycf3/AcsC/BcsC/TPR_MFPF"/>
</dbReference>